<reference evidence="1" key="1">
    <citation type="journal article" date="2013" name="Genetics">
        <title>The draft genome and transcriptome of Panagrellus redivivus are shaped by the harsh demands of a free-living lifestyle.</title>
        <authorList>
            <person name="Srinivasan J."/>
            <person name="Dillman A.R."/>
            <person name="Macchietto M.G."/>
            <person name="Heikkinen L."/>
            <person name="Lakso M."/>
            <person name="Fracchia K.M."/>
            <person name="Antoshechkin I."/>
            <person name="Mortazavi A."/>
            <person name="Wong G."/>
            <person name="Sternberg P.W."/>
        </authorList>
    </citation>
    <scope>NUCLEOTIDE SEQUENCE [LARGE SCALE GENOMIC DNA]</scope>
    <source>
        <strain evidence="1">MT8872</strain>
    </source>
</reference>
<accession>A0A7E4WC62</accession>
<dbReference type="Proteomes" id="UP000492821">
    <property type="component" value="Unassembled WGS sequence"/>
</dbReference>
<evidence type="ECO:0000313" key="1">
    <source>
        <dbReference type="Proteomes" id="UP000492821"/>
    </source>
</evidence>
<reference evidence="2" key="2">
    <citation type="submission" date="2020-10" db="UniProtKB">
        <authorList>
            <consortium name="WormBaseParasite"/>
        </authorList>
    </citation>
    <scope>IDENTIFICATION</scope>
</reference>
<name>A0A7E4WC62_PANRE</name>
<dbReference type="WBParaSite" id="Pan_g9527.t1">
    <property type="protein sequence ID" value="Pan_g9527.t1"/>
    <property type="gene ID" value="Pan_g9527"/>
</dbReference>
<evidence type="ECO:0000313" key="2">
    <source>
        <dbReference type="WBParaSite" id="Pan_g9527.t1"/>
    </source>
</evidence>
<organism evidence="1 2">
    <name type="scientific">Panagrellus redivivus</name>
    <name type="common">Microworm</name>
    <dbReference type="NCBI Taxonomy" id="6233"/>
    <lineage>
        <taxon>Eukaryota</taxon>
        <taxon>Metazoa</taxon>
        <taxon>Ecdysozoa</taxon>
        <taxon>Nematoda</taxon>
        <taxon>Chromadorea</taxon>
        <taxon>Rhabditida</taxon>
        <taxon>Tylenchina</taxon>
        <taxon>Panagrolaimomorpha</taxon>
        <taxon>Panagrolaimoidea</taxon>
        <taxon>Panagrolaimidae</taxon>
        <taxon>Panagrellus</taxon>
    </lineage>
</organism>
<dbReference type="AlphaFoldDB" id="A0A7E4WC62"/>
<protein>
    <submittedName>
        <fullName evidence="2">V-SNARE coiled-coil homology domain-containing protein</fullName>
    </submittedName>
</protein>
<sequence length="137" mass="15478">MLDFKLDLVEMFASQTKPKFVATITSAKKLHFFVAVRAADSYFIGLADEATQQEEAALENQRRLKGALKSAIKELEARRQHIGEDECNRKLAKVNHVAEDAFERLQTVLKVNACIIKSCYDHTHDTDEVFIGSLSFC</sequence>
<keyword evidence="1" id="KW-1185">Reference proteome</keyword>
<proteinExistence type="predicted"/>